<dbReference type="InterPro" id="IPR018606">
    <property type="entry name" value="Arb1"/>
</dbReference>
<sequence length="616" mass="68461">MSGPPGKKPATAHAFTFPPFPTVPPDAVITSFKDFKERGICKGAVSGKEVDTLGIFTIGLLVQHSTDRCKTDATPAILNHLGPAKSSANASRGSGSKKREWWEEWEDFDESARLLDYNPTIPRLERFQKAVQDFNKNRAWPSNHLGVRTLWDQFQTYIGQLDSTQSRTTKKDEGEEDDFDEDHPDDNACVPPHQPSAAGANHGDIEESYSGTIDKTLVFLKNPDKSVRIFLSSHLRKQGLHFTERYLFILPKLLSAFFNYLLRNRVFADKKGDDAFREAQKTVEVALIELPLTSKLARILPDDFNGTLTVFYRIRKERDFGPVTTNDVEDIQRMAEESASNPDETNPNGFPTPTGDTGAGTSWSHPPIDTKSLNGWEDCEADTWGSDHVQADNDSVEWTLPPPRTLFPLLGPTTLPMTHQTGIVEWSVRKVKGITAPPAMQQKLTANPFTSCDAYGDPLAVEAELTSRFYKVELEPWLGWDDGSQEPEGVLPRILEASTGVVVIQEKVVFEQQSKENVGVELGQEQEKVKLVYSPTSGIKPFKPATDSISIVVLPSIGEQLRVGMGLGGTWVQLLRRGDLVGDGVQQGKKGKGKTVGQRYWYMDELTITLTSYHTV</sequence>
<dbReference type="AlphaFoldDB" id="A0A9P8ADJ3"/>
<gene>
    <name evidence="2" type="ORF">E1B28_004871</name>
</gene>
<dbReference type="GO" id="GO:0031047">
    <property type="term" value="P:regulatory ncRNA-mediated gene silencing"/>
    <property type="evidence" value="ECO:0007669"/>
    <property type="project" value="InterPro"/>
</dbReference>
<proteinExistence type="predicted"/>
<dbReference type="Pfam" id="PF09692">
    <property type="entry name" value="Arb1"/>
    <property type="match status" value="1"/>
</dbReference>
<dbReference type="OrthoDB" id="435402at2759"/>
<dbReference type="GeneID" id="66073947"/>
<dbReference type="RefSeq" id="XP_043013998.1">
    <property type="nucleotide sequence ID" value="XM_043149392.1"/>
</dbReference>
<dbReference type="KEGG" id="more:E1B28_004871"/>
<evidence type="ECO:0000313" key="2">
    <source>
        <dbReference type="EMBL" id="KAG7097528.1"/>
    </source>
</evidence>
<feature type="compositionally biased region" description="Acidic residues" evidence="1">
    <location>
        <begin position="174"/>
        <end position="184"/>
    </location>
</feature>
<dbReference type="Proteomes" id="UP001049176">
    <property type="component" value="Chromosome 2"/>
</dbReference>
<evidence type="ECO:0000256" key="1">
    <source>
        <dbReference type="SAM" id="MobiDB-lite"/>
    </source>
</evidence>
<comment type="caution">
    <text evidence="2">The sequence shown here is derived from an EMBL/GenBank/DDBJ whole genome shotgun (WGS) entry which is preliminary data.</text>
</comment>
<evidence type="ECO:0000313" key="3">
    <source>
        <dbReference type="Proteomes" id="UP001049176"/>
    </source>
</evidence>
<accession>A0A9P8ADJ3</accession>
<feature type="region of interest" description="Disordered" evidence="1">
    <location>
        <begin position="163"/>
        <end position="205"/>
    </location>
</feature>
<feature type="region of interest" description="Disordered" evidence="1">
    <location>
        <begin position="336"/>
        <end position="369"/>
    </location>
</feature>
<reference evidence="2" key="1">
    <citation type="journal article" date="2021" name="Genome Biol. Evol.">
        <title>The assembled and annotated genome of the fairy-ring fungus Marasmius oreades.</title>
        <authorList>
            <person name="Hiltunen M."/>
            <person name="Ament-Velasquez S.L."/>
            <person name="Johannesson H."/>
        </authorList>
    </citation>
    <scope>NUCLEOTIDE SEQUENCE</scope>
    <source>
        <strain evidence="2">03SP1</strain>
    </source>
</reference>
<protein>
    <submittedName>
        <fullName evidence="2">Uncharacterized protein</fullName>
    </submittedName>
</protein>
<organism evidence="2 3">
    <name type="scientific">Marasmius oreades</name>
    <name type="common">fairy-ring Marasmius</name>
    <dbReference type="NCBI Taxonomy" id="181124"/>
    <lineage>
        <taxon>Eukaryota</taxon>
        <taxon>Fungi</taxon>
        <taxon>Dikarya</taxon>
        <taxon>Basidiomycota</taxon>
        <taxon>Agaricomycotina</taxon>
        <taxon>Agaricomycetes</taxon>
        <taxon>Agaricomycetidae</taxon>
        <taxon>Agaricales</taxon>
        <taxon>Marasmiineae</taxon>
        <taxon>Marasmiaceae</taxon>
        <taxon>Marasmius</taxon>
    </lineage>
</organism>
<dbReference type="GO" id="GO:0033167">
    <property type="term" value="C:ARC complex"/>
    <property type="evidence" value="ECO:0007669"/>
    <property type="project" value="InterPro"/>
</dbReference>
<name>A0A9P8ADJ3_9AGAR</name>
<dbReference type="EMBL" id="CM032182">
    <property type="protein sequence ID" value="KAG7097528.1"/>
    <property type="molecule type" value="Genomic_DNA"/>
</dbReference>
<keyword evidence="3" id="KW-1185">Reference proteome</keyword>
<feature type="compositionally biased region" description="Polar residues" evidence="1">
    <location>
        <begin position="338"/>
        <end position="364"/>
    </location>
</feature>